<gene>
    <name evidence="5" type="ORF">HHK36_009337</name>
</gene>
<dbReference type="InterPro" id="IPR003653">
    <property type="entry name" value="Peptidase_C48_C"/>
</dbReference>
<name>A0A834ZL68_TETSI</name>
<dbReference type="Gene3D" id="1.10.418.20">
    <property type="match status" value="1"/>
</dbReference>
<reference evidence="5 6" key="1">
    <citation type="submission" date="2020-04" db="EMBL/GenBank/DDBJ databases">
        <title>Plant Genome Project.</title>
        <authorList>
            <person name="Zhang R.-G."/>
        </authorList>
    </citation>
    <scope>NUCLEOTIDE SEQUENCE [LARGE SCALE GENOMIC DNA]</scope>
    <source>
        <strain evidence="5">YNK0</strain>
        <tissue evidence="5">Leaf</tissue>
    </source>
</reference>
<comment type="caution">
    <text evidence="5">The sequence shown here is derived from an EMBL/GenBank/DDBJ whole genome shotgun (WGS) entry which is preliminary data.</text>
</comment>
<dbReference type="Proteomes" id="UP000655225">
    <property type="component" value="Unassembled WGS sequence"/>
</dbReference>
<proteinExistence type="inferred from homology"/>
<evidence type="ECO:0000313" key="5">
    <source>
        <dbReference type="EMBL" id="KAF8404452.1"/>
    </source>
</evidence>
<protein>
    <recommendedName>
        <fullName evidence="4">Ubiquitin-like protease family profile domain-containing protein</fullName>
    </recommendedName>
</protein>
<dbReference type="InterPro" id="IPR038765">
    <property type="entry name" value="Papain-like_cys_pep_sf"/>
</dbReference>
<accession>A0A834ZL68</accession>
<evidence type="ECO:0000313" key="6">
    <source>
        <dbReference type="Proteomes" id="UP000655225"/>
    </source>
</evidence>
<dbReference type="Pfam" id="PF02902">
    <property type="entry name" value="Peptidase_C48"/>
    <property type="match status" value="1"/>
</dbReference>
<comment type="similarity">
    <text evidence="1">Belongs to the peptidase C48 family.</text>
</comment>
<dbReference type="OrthoDB" id="1939479at2759"/>
<dbReference type="EMBL" id="JABCRI010000006">
    <property type="protein sequence ID" value="KAF8404452.1"/>
    <property type="molecule type" value="Genomic_DNA"/>
</dbReference>
<evidence type="ECO:0000256" key="3">
    <source>
        <dbReference type="ARBA" id="ARBA00022801"/>
    </source>
</evidence>
<sequence length="265" mass="30121">MGLKGGGVAIYKPGERVADEHVKEEHADDEHVGMELDHIEEEHTDEHGNIELEHVDEEQDIIDDRDSTHHSEVKLDRPPVVNNIDMTPEMLSELASSTALVTSEVKLLKEAIPPLFHMHVDLNALEGKEWEVKTFAEVPKQENVRDCRVFMLKFVDFSCSDLPLQFSQKDVTFFRKRMAFEVMMGRALPSIRILMGTSKMVEMVRILVILLIRISTFSVNVKWCKYSYQTPRPIDGFKTGDRSAIANDLSAIANDHSELSLCDSE</sequence>
<evidence type="ECO:0000259" key="4">
    <source>
        <dbReference type="Pfam" id="PF02902"/>
    </source>
</evidence>
<feature type="domain" description="Ubiquitin-like protease family profile" evidence="4">
    <location>
        <begin position="107"/>
        <end position="181"/>
    </location>
</feature>
<organism evidence="5 6">
    <name type="scientific">Tetracentron sinense</name>
    <name type="common">Spur-leaf</name>
    <dbReference type="NCBI Taxonomy" id="13715"/>
    <lineage>
        <taxon>Eukaryota</taxon>
        <taxon>Viridiplantae</taxon>
        <taxon>Streptophyta</taxon>
        <taxon>Embryophyta</taxon>
        <taxon>Tracheophyta</taxon>
        <taxon>Spermatophyta</taxon>
        <taxon>Magnoliopsida</taxon>
        <taxon>Trochodendrales</taxon>
        <taxon>Trochodendraceae</taxon>
        <taxon>Tetracentron</taxon>
    </lineage>
</organism>
<keyword evidence="6" id="KW-1185">Reference proteome</keyword>
<dbReference type="AlphaFoldDB" id="A0A834ZL68"/>
<keyword evidence="3" id="KW-0378">Hydrolase</keyword>
<dbReference type="SUPFAM" id="SSF54001">
    <property type="entry name" value="Cysteine proteinases"/>
    <property type="match status" value="1"/>
</dbReference>
<keyword evidence="2" id="KW-0645">Protease</keyword>
<evidence type="ECO:0000256" key="1">
    <source>
        <dbReference type="ARBA" id="ARBA00005234"/>
    </source>
</evidence>
<evidence type="ECO:0000256" key="2">
    <source>
        <dbReference type="ARBA" id="ARBA00022670"/>
    </source>
</evidence>
<dbReference type="GO" id="GO:0006508">
    <property type="term" value="P:proteolysis"/>
    <property type="evidence" value="ECO:0007669"/>
    <property type="project" value="UniProtKB-KW"/>
</dbReference>
<dbReference type="GO" id="GO:0008234">
    <property type="term" value="F:cysteine-type peptidase activity"/>
    <property type="evidence" value="ECO:0007669"/>
    <property type="project" value="InterPro"/>
</dbReference>